<name>A0A120G844_PSEFL</name>
<gene>
    <name evidence="1" type="ORF">PFLmoz3_01151</name>
</gene>
<dbReference type="AlphaFoldDB" id="A0A120G844"/>
<dbReference type="Proteomes" id="UP000061348">
    <property type="component" value="Unassembled WGS sequence"/>
</dbReference>
<proteinExistence type="predicted"/>
<evidence type="ECO:0000313" key="1">
    <source>
        <dbReference type="EMBL" id="KWV88256.1"/>
    </source>
</evidence>
<accession>A0A120G844</accession>
<protein>
    <submittedName>
        <fullName evidence="1">Uncharacterized protein</fullName>
    </submittedName>
</protein>
<organism evidence="1 2">
    <name type="scientific">Pseudomonas fluorescens</name>
    <dbReference type="NCBI Taxonomy" id="294"/>
    <lineage>
        <taxon>Bacteria</taxon>
        <taxon>Pseudomonadati</taxon>
        <taxon>Pseudomonadota</taxon>
        <taxon>Gammaproteobacteria</taxon>
        <taxon>Pseudomonadales</taxon>
        <taxon>Pseudomonadaceae</taxon>
        <taxon>Pseudomonas</taxon>
    </lineage>
</organism>
<dbReference type="AntiFam" id="ANF00213">
    <property type="entry name" value="Shadow ORF (opposite glyS)"/>
</dbReference>
<sequence length="591" mass="64438">MHGLYTLIEVQCRTRLQGTYRQVDGNVHAFVFVTRTQAVEHELQHLLGQAGLLDLGAELADGEYHGLGQVEVQLLVDQDTQHAQCRTAQGIRVFAAGGQHADTEDTHQRIELVGNRHSRTRQGGRQFCTGTAWHVLLVQGQGDIVRLAVVEGVVVTGNTLHLRELADHFGGQIALGQQAGTRSPCGITANTWGNVGRQLGHTHGLVVDAAEFFLEHHVLQAQVEVFQLLLLVLLEEELGVGQARAHDFFVTGDDLLRVFAFDVGDGDKTRQQLTVHIQQAEVFLVVLHGGDQGFLRHIEETLFERAHQRHRPFHQGGHFVQQAWRHDGGAFLQAGQFFGALADQLATLIGVGQHISSAQVVEVVGRRSDTHAFWMMEAVTTGLTTGLLGEDGAIDDLVTEQHHQPLGRTHELFLARTPAHALGDRQVVQGIFNDGRQQAGGWLAGDDLAETQFRAALVDLAQLHATLLGKAKSGLCRVAFGVESRLARWAVQVDAAVRLLGFQRGQQYRQAAWRGIDLLGLKLQACGLQAFFDTGQECIGQGIEGLGWQLFGAQFNQEILSTHCAASSLANTSSRKSGVAIGKPSLARASR</sequence>
<dbReference type="EMBL" id="LCYA01000052">
    <property type="protein sequence ID" value="KWV88256.1"/>
    <property type="molecule type" value="Genomic_DNA"/>
</dbReference>
<evidence type="ECO:0000313" key="2">
    <source>
        <dbReference type="Proteomes" id="UP000061348"/>
    </source>
</evidence>
<comment type="caution">
    <text evidence="1">The sequence shown here is derived from an EMBL/GenBank/DDBJ whole genome shotgun (WGS) entry which is preliminary data.</text>
</comment>
<reference evidence="1 2" key="1">
    <citation type="submission" date="2015-05" db="EMBL/GenBank/DDBJ databases">
        <title>A genomic and transcriptomic approach to investigate the blue pigment phenotype in Pseudomonas fluorescens.</title>
        <authorList>
            <person name="Andreani N.A."/>
            <person name="Cardazzo B."/>
        </authorList>
    </citation>
    <scope>NUCLEOTIDE SEQUENCE [LARGE SCALE GENOMIC DNA]</scope>
    <source>
        <strain evidence="1 2">Ps_22</strain>
    </source>
</reference>